<organism evidence="2 3">
    <name type="scientific">Polyplosphaeria fusca</name>
    <dbReference type="NCBI Taxonomy" id="682080"/>
    <lineage>
        <taxon>Eukaryota</taxon>
        <taxon>Fungi</taxon>
        <taxon>Dikarya</taxon>
        <taxon>Ascomycota</taxon>
        <taxon>Pezizomycotina</taxon>
        <taxon>Dothideomycetes</taxon>
        <taxon>Pleosporomycetidae</taxon>
        <taxon>Pleosporales</taxon>
        <taxon>Tetraplosphaeriaceae</taxon>
        <taxon>Polyplosphaeria</taxon>
    </lineage>
</organism>
<dbReference type="Proteomes" id="UP000799444">
    <property type="component" value="Unassembled WGS sequence"/>
</dbReference>
<evidence type="ECO:0000313" key="2">
    <source>
        <dbReference type="EMBL" id="KAF2732882.1"/>
    </source>
</evidence>
<keyword evidence="3" id="KW-1185">Reference proteome</keyword>
<feature type="transmembrane region" description="Helical" evidence="1">
    <location>
        <begin position="94"/>
        <end position="114"/>
    </location>
</feature>
<dbReference type="PANTHER" id="PTHR33927:SF5">
    <property type="entry name" value="ENZYME, PUTATIVE (AFU_ORTHOLOGUE AFUA_8G01222)-RELATED"/>
    <property type="match status" value="1"/>
</dbReference>
<keyword evidence="1" id="KW-0812">Transmembrane</keyword>
<keyword evidence="1" id="KW-1133">Transmembrane helix</keyword>
<name>A0A9P4UY83_9PLEO</name>
<keyword evidence="1" id="KW-0472">Membrane</keyword>
<comment type="caution">
    <text evidence="2">The sequence shown here is derived from an EMBL/GenBank/DDBJ whole genome shotgun (WGS) entry which is preliminary data.</text>
</comment>
<feature type="transmembrane region" description="Helical" evidence="1">
    <location>
        <begin position="247"/>
        <end position="264"/>
    </location>
</feature>
<feature type="transmembrane region" description="Helical" evidence="1">
    <location>
        <begin position="207"/>
        <end position="235"/>
    </location>
</feature>
<evidence type="ECO:0000256" key="1">
    <source>
        <dbReference type="SAM" id="Phobius"/>
    </source>
</evidence>
<evidence type="ECO:0000313" key="3">
    <source>
        <dbReference type="Proteomes" id="UP000799444"/>
    </source>
</evidence>
<proteinExistence type="predicted"/>
<dbReference type="InterPro" id="IPR052979">
    <property type="entry name" value="Adenylate-forming_domain"/>
</dbReference>
<sequence length="513" mass="57899">MPSNLKWVGHAWKLALLDQPRAEAFTVDLAYLLSLVASDPWSSTTQKLRHPLSLRFNHSQRLTSNAQRAMNGPPLPPKHGNWVTRNLRFQLFPAFRRIVSVILLINLIGLVLVLCKPNIDGVASDQLATWASSNFLVAIFVRQDFFINTLYRSAWMVPWSVPLCVRRVVARIYVYGGLHSGTAMAGTMWFIFLTVVSTIRFARDRSYAPAAVIVTWVILTLLLVILILASGPLRFRFHNSFEITHRFLGWSSILLFWAQLLLLTQHTHQTSNTPFATLLIHQPTLWILTLTTALIIHPWLYLSRWTFTPHKLSSHAMRLHFTNPVHRFSCLALSTNPLREWHPFATFPSTDPAEPGTSLIVSAAGDWTRALINCPSPRTTYWVKGFPKAGVLSLTCIFRRVVIVTTGSGIGPSMASLLERPAGQFIRLVWSARAPRATYGKELVKLVERQDPGAVVMDSSREGRLNLREVAYQVQKEVEAEAVFVLSNKEVTKWLVYGLESRGVKVYGPIFDS</sequence>
<evidence type="ECO:0008006" key="4">
    <source>
        <dbReference type="Google" id="ProtNLM"/>
    </source>
</evidence>
<protein>
    <recommendedName>
        <fullName evidence="4">Nonribosomal peptide synthetase 12</fullName>
    </recommendedName>
</protein>
<dbReference type="OrthoDB" id="3142841at2759"/>
<dbReference type="AlphaFoldDB" id="A0A9P4UY83"/>
<feature type="transmembrane region" description="Helical" evidence="1">
    <location>
        <begin position="284"/>
        <end position="302"/>
    </location>
</feature>
<gene>
    <name evidence="2" type="ORF">EJ04DRAFT_535815</name>
</gene>
<accession>A0A9P4UY83</accession>
<reference evidence="2" key="1">
    <citation type="journal article" date="2020" name="Stud. Mycol.">
        <title>101 Dothideomycetes genomes: a test case for predicting lifestyles and emergence of pathogens.</title>
        <authorList>
            <person name="Haridas S."/>
            <person name="Albert R."/>
            <person name="Binder M."/>
            <person name="Bloem J."/>
            <person name="Labutti K."/>
            <person name="Salamov A."/>
            <person name="Andreopoulos B."/>
            <person name="Baker S."/>
            <person name="Barry K."/>
            <person name="Bills G."/>
            <person name="Bluhm B."/>
            <person name="Cannon C."/>
            <person name="Castanera R."/>
            <person name="Culley D."/>
            <person name="Daum C."/>
            <person name="Ezra D."/>
            <person name="Gonzalez J."/>
            <person name="Henrissat B."/>
            <person name="Kuo A."/>
            <person name="Liang C."/>
            <person name="Lipzen A."/>
            <person name="Lutzoni F."/>
            <person name="Magnuson J."/>
            <person name="Mondo S."/>
            <person name="Nolan M."/>
            <person name="Ohm R."/>
            <person name="Pangilinan J."/>
            <person name="Park H.-J."/>
            <person name="Ramirez L."/>
            <person name="Alfaro M."/>
            <person name="Sun H."/>
            <person name="Tritt A."/>
            <person name="Yoshinaga Y."/>
            <person name="Zwiers L.-H."/>
            <person name="Turgeon B."/>
            <person name="Goodwin S."/>
            <person name="Spatafora J."/>
            <person name="Crous P."/>
            <person name="Grigoriev I."/>
        </authorList>
    </citation>
    <scope>NUCLEOTIDE SEQUENCE</scope>
    <source>
        <strain evidence="2">CBS 125425</strain>
    </source>
</reference>
<dbReference type="EMBL" id="ML996170">
    <property type="protein sequence ID" value="KAF2732882.1"/>
    <property type="molecule type" value="Genomic_DNA"/>
</dbReference>
<feature type="transmembrane region" description="Helical" evidence="1">
    <location>
        <begin position="172"/>
        <end position="195"/>
    </location>
</feature>
<dbReference type="PANTHER" id="PTHR33927">
    <property type="entry name" value="TRANSMEMBRANE PROTEIN"/>
    <property type="match status" value="1"/>
</dbReference>